<dbReference type="Pfam" id="PF00498">
    <property type="entry name" value="FHA"/>
    <property type="match status" value="1"/>
</dbReference>
<name>A0ABS1M8S0_9NOCA</name>
<gene>
    <name evidence="4" type="ORF">JK358_21600</name>
</gene>
<evidence type="ECO:0000256" key="1">
    <source>
        <dbReference type="ARBA" id="ARBA00022553"/>
    </source>
</evidence>
<proteinExistence type="predicted"/>
<evidence type="ECO:0000256" key="2">
    <source>
        <dbReference type="SAM" id="MobiDB-lite"/>
    </source>
</evidence>
<dbReference type="RefSeq" id="WP_201949578.1">
    <property type="nucleotide sequence ID" value="NZ_JAERRJ010000008.1"/>
</dbReference>
<dbReference type="SUPFAM" id="SSF49879">
    <property type="entry name" value="SMAD/FHA domain"/>
    <property type="match status" value="1"/>
</dbReference>
<dbReference type="EMBL" id="JAERRJ010000008">
    <property type="protein sequence ID" value="MBL1076996.1"/>
    <property type="molecule type" value="Genomic_DNA"/>
</dbReference>
<comment type="caution">
    <text evidence="4">The sequence shown here is derived from an EMBL/GenBank/DDBJ whole genome shotgun (WGS) entry which is preliminary data.</text>
</comment>
<dbReference type="InterPro" id="IPR000253">
    <property type="entry name" value="FHA_dom"/>
</dbReference>
<dbReference type="Gene3D" id="2.60.200.20">
    <property type="match status" value="1"/>
</dbReference>
<dbReference type="Proteomes" id="UP000602198">
    <property type="component" value="Unassembled WGS sequence"/>
</dbReference>
<evidence type="ECO:0000313" key="4">
    <source>
        <dbReference type="EMBL" id="MBL1076996.1"/>
    </source>
</evidence>
<evidence type="ECO:0000313" key="5">
    <source>
        <dbReference type="Proteomes" id="UP000602198"/>
    </source>
</evidence>
<dbReference type="PROSITE" id="PS50006">
    <property type="entry name" value="FHA_DOMAIN"/>
    <property type="match status" value="1"/>
</dbReference>
<dbReference type="InterPro" id="IPR008984">
    <property type="entry name" value="SMAD_FHA_dom_sf"/>
</dbReference>
<keyword evidence="5" id="KW-1185">Reference proteome</keyword>
<protein>
    <submittedName>
        <fullName evidence="4">FHA domain-containing protein</fullName>
    </submittedName>
</protein>
<feature type="compositionally biased region" description="Low complexity" evidence="2">
    <location>
        <begin position="196"/>
        <end position="216"/>
    </location>
</feature>
<keyword evidence="1" id="KW-0597">Phosphoprotein</keyword>
<feature type="domain" description="FHA" evidence="3">
    <location>
        <begin position="284"/>
        <end position="339"/>
    </location>
</feature>
<dbReference type="CDD" id="cd00060">
    <property type="entry name" value="FHA"/>
    <property type="match status" value="1"/>
</dbReference>
<accession>A0ABS1M8S0</accession>
<feature type="region of interest" description="Disordered" evidence="2">
    <location>
        <begin position="177"/>
        <end position="219"/>
    </location>
</feature>
<sequence length="377" mass="40358">MRGRVEVVPGTHLVARIDGVVVVVAHRTPAPVTPRSESVATLDTLEKLVRESSSRETRRTGRTFARLATTWLMSRDDEESVEFGVLTPGTRGMAVFLHGGVTALLHGDDHHEILHGRDAGFSVDRVVFPAPEHAAGIFVDTETPWELPEPGVWSLVAGRMPGAGAVLWLREPPHDLAAPSATPAGSPWEPADSRTPRTVAPAAVPTPADPASSTPAHGDAPVATVMVRGFLCARGHLNDPRLPFCTVCGVRMDQGDCVPTEGPRPPLGALLLDDGTAYPLATDLVIGREPERSERIRHGAQPVRIPDASGGMSRVHAEIRLLDWDVTVVDRGSANGTHLRPPGRADWTRTVPGHPTVLEPGTQILLGGRVFTYDPHT</sequence>
<organism evidence="4 5">
    <name type="scientific">Nocardia acididurans</name>
    <dbReference type="NCBI Taxonomy" id="2802282"/>
    <lineage>
        <taxon>Bacteria</taxon>
        <taxon>Bacillati</taxon>
        <taxon>Actinomycetota</taxon>
        <taxon>Actinomycetes</taxon>
        <taxon>Mycobacteriales</taxon>
        <taxon>Nocardiaceae</taxon>
        <taxon>Nocardia</taxon>
    </lineage>
</organism>
<evidence type="ECO:0000259" key="3">
    <source>
        <dbReference type="PROSITE" id="PS50006"/>
    </source>
</evidence>
<reference evidence="4 5" key="1">
    <citation type="submission" date="2021-01" db="EMBL/GenBank/DDBJ databases">
        <title>WGS of actinomycetes isolated from Thailand.</title>
        <authorList>
            <person name="Thawai C."/>
        </authorList>
    </citation>
    <scope>NUCLEOTIDE SEQUENCE [LARGE SCALE GENOMIC DNA]</scope>
    <source>
        <strain evidence="4 5">LPG 2</strain>
    </source>
</reference>